<keyword evidence="3 5" id="KW-0689">Ribosomal protein</keyword>
<dbReference type="GO" id="GO:0003735">
    <property type="term" value="F:structural constituent of ribosome"/>
    <property type="evidence" value="ECO:0007669"/>
    <property type="project" value="InterPro"/>
</dbReference>
<dbReference type="NCBIfam" id="TIGR00731">
    <property type="entry name" value="bL25_bact_ctc"/>
    <property type="match status" value="1"/>
</dbReference>
<feature type="domain" description="Large ribosomal subunit protein bL25 beta" evidence="8">
    <location>
        <begin position="100"/>
        <end position="180"/>
    </location>
</feature>
<dbReference type="SUPFAM" id="SSF50715">
    <property type="entry name" value="Ribosomal protein L25-like"/>
    <property type="match status" value="1"/>
</dbReference>
<dbReference type="PANTHER" id="PTHR33284">
    <property type="entry name" value="RIBOSOMAL PROTEIN L25/GLN-TRNA SYNTHETASE, ANTI-CODON-BINDING DOMAIN-CONTAINING PROTEIN"/>
    <property type="match status" value="1"/>
</dbReference>
<dbReference type="InterPro" id="IPR037121">
    <property type="entry name" value="Ribosomal_bL25_C"/>
</dbReference>
<dbReference type="GO" id="GO:0022625">
    <property type="term" value="C:cytosolic large ribosomal subunit"/>
    <property type="evidence" value="ECO:0007669"/>
    <property type="project" value="TreeGrafter"/>
</dbReference>
<dbReference type="AlphaFoldDB" id="A0A6N7EEN7"/>
<dbReference type="NCBIfam" id="NF004612">
    <property type="entry name" value="PRK05943.1"/>
    <property type="match status" value="1"/>
</dbReference>
<evidence type="ECO:0000259" key="8">
    <source>
        <dbReference type="Pfam" id="PF14693"/>
    </source>
</evidence>
<proteinExistence type="inferred from homology"/>
<dbReference type="Gene3D" id="2.40.240.10">
    <property type="entry name" value="Ribosomal Protein L25, Chain P"/>
    <property type="match status" value="1"/>
</dbReference>
<dbReference type="InterPro" id="IPR029751">
    <property type="entry name" value="Ribosomal_L25_dom"/>
</dbReference>
<keyword evidence="2 5" id="KW-0694">RNA-binding</keyword>
<dbReference type="InterPro" id="IPR020056">
    <property type="entry name" value="Rbsml_bL25/Gln-tRNA_synth_N"/>
</dbReference>
<organism evidence="9 10">
    <name type="scientific">Georgenia subflava</name>
    <dbReference type="NCBI Taxonomy" id="1622177"/>
    <lineage>
        <taxon>Bacteria</taxon>
        <taxon>Bacillati</taxon>
        <taxon>Actinomycetota</taxon>
        <taxon>Actinomycetes</taxon>
        <taxon>Micrococcales</taxon>
        <taxon>Bogoriellaceae</taxon>
        <taxon>Georgenia</taxon>
    </lineage>
</organism>
<comment type="caution">
    <text evidence="9">The sequence shown here is derived from an EMBL/GenBank/DDBJ whole genome shotgun (WGS) entry which is preliminary data.</text>
</comment>
<dbReference type="RefSeq" id="WP_152196657.1">
    <property type="nucleotide sequence ID" value="NZ_VUKD01000007.1"/>
</dbReference>
<feature type="domain" description="Large ribosomal subunit protein bL25 L25" evidence="7">
    <location>
        <begin position="7"/>
        <end position="92"/>
    </location>
</feature>
<feature type="compositionally biased region" description="Polar residues" evidence="6">
    <location>
        <begin position="1"/>
        <end position="10"/>
    </location>
</feature>
<gene>
    <name evidence="5" type="primary">rplY</name>
    <name evidence="5" type="synonym">ctc</name>
    <name evidence="9" type="ORF">GB881_05790</name>
</gene>
<protein>
    <recommendedName>
        <fullName evidence="5">Large ribosomal subunit protein bL25</fullName>
    </recommendedName>
    <alternativeName>
        <fullName evidence="5">General stress protein CTC</fullName>
    </alternativeName>
</protein>
<dbReference type="CDD" id="cd00495">
    <property type="entry name" value="Ribosomal_L25_TL5_CTC"/>
    <property type="match status" value="1"/>
</dbReference>
<dbReference type="InterPro" id="IPR001021">
    <property type="entry name" value="Ribosomal_bL25_long"/>
</dbReference>
<dbReference type="Proteomes" id="UP000437709">
    <property type="component" value="Unassembled WGS sequence"/>
</dbReference>
<dbReference type="InterPro" id="IPR011035">
    <property type="entry name" value="Ribosomal_bL25/Gln-tRNA_synth"/>
</dbReference>
<dbReference type="InterPro" id="IPR020930">
    <property type="entry name" value="Ribosomal_uL5_bac-type"/>
</dbReference>
<evidence type="ECO:0000256" key="6">
    <source>
        <dbReference type="SAM" id="MobiDB-lite"/>
    </source>
</evidence>
<dbReference type="PANTHER" id="PTHR33284:SF1">
    <property type="entry name" value="RIBOSOMAL PROTEIN L25_GLN-TRNA SYNTHETASE, ANTI-CODON-BINDING DOMAIN-CONTAINING PROTEIN"/>
    <property type="match status" value="1"/>
</dbReference>
<dbReference type="Pfam" id="PF01386">
    <property type="entry name" value="Ribosomal_L25p"/>
    <property type="match status" value="1"/>
</dbReference>
<evidence type="ECO:0000256" key="3">
    <source>
        <dbReference type="ARBA" id="ARBA00022980"/>
    </source>
</evidence>
<evidence type="ECO:0000259" key="7">
    <source>
        <dbReference type="Pfam" id="PF01386"/>
    </source>
</evidence>
<reference evidence="9 10" key="1">
    <citation type="submission" date="2019-10" db="EMBL/GenBank/DDBJ databases">
        <title>Georgenia wutianyii sp. nov. and Georgenia yuyongxinii sp. nov. isolated from plateau pika (Ochotona curzoniae) in the Qinghai-Tibet plateau of China.</title>
        <authorList>
            <person name="Tian Z."/>
        </authorList>
    </citation>
    <scope>NUCLEOTIDE SEQUENCE [LARGE SCALE GENOMIC DNA]</scope>
    <source>
        <strain evidence="9 10">JCM 19765</strain>
    </source>
</reference>
<dbReference type="Pfam" id="PF14693">
    <property type="entry name" value="Ribosomal_TL5_C"/>
    <property type="match status" value="1"/>
</dbReference>
<sequence>MADNTKLTATKRTEFGKGAARRTRRAGLIPAVLYGHGTEPQHLALPSHDTFLALKDHANALLTLDIEGKDQLALARDVQRDPVRRTIEHIDFVVVRRGEKVTVEVPLHVEGESAPGTIHQLELQHLTVTVPATRIPDQVVVTIDGLEDGHIVRVGDIPTPEGASIDADPEAAVVIISIPRATAEDLEADEAAAEAGAEAGAEGGSAPTEESEESEEA</sequence>
<dbReference type="EMBL" id="WHPC01000014">
    <property type="protein sequence ID" value="MPV36569.1"/>
    <property type="molecule type" value="Genomic_DNA"/>
</dbReference>
<evidence type="ECO:0000256" key="5">
    <source>
        <dbReference type="HAMAP-Rule" id="MF_01334"/>
    </source>
</evidence>
<comment type="similarity">
    <text evidence="5">Belongs to the bacterial ribosomal protein bL25 family. CTC subfamily.</text>
</comment>
<evidence type="ECO:0000256" key="4">
    <source>
        <dbReference type="ARBA" id="ARBA00023274"/>
    </source>
</evidence>
<dbReference type="HAMAP" id="MF_01334">
    <property type="entry name" value="Ribosomal_bL25_CTC"/>
    <property type="match status" value="1"/>
</dbReference>
<evidence type="ECO:0000256" key="2">
    <source>
        <dbReference type="ARBA" id="ARBA00022884"/>
    </source>
</evidence>
<evidence type="ECO:0000256" key="1">
    <source>
        <dbReference type="ARBA" id="ARBA00022730"/>
    </source>
</evidence>
<keyword evidence="10" id="KW-1185">Reference proteome</keyword>
<feature type="compositionally biased region" description="Low complexity" evidence="6">
    <location>
        <begin position="193"/>
        <end position="208"/>
    </location>
</feature>
<dbReference type="GO" id="GO:0006412">
    <property type="term" value="P:translation"/>
    <property type="evidence" value="ECO:0007669"/>
    <property type="project" value="UniProtKB-UniRule"/>
</dbReference>
<accession>A0A6N7EEN7</accession>
<dbReference type="GO" id="GO:0008097">
    <property type="term" value="F:5S rRNA binding"/>
    <property type="evidence" value="ECO:0007669"/>
    <property type="project" value="InterPro"/>
</dbReference>
<dbReference type="NCBIfam" id="NF004131">
    <property type="entry name" value="PRK05618.2-1"/>
    <property type="match status" value="1"/>
</dbReference>
<comment type="subunit">
    <text evidence="5">Part of the 50S ribosomal subunit; part of the 5S rRNA/L5/L18/L25 subcomplex. Contacts the 5S rRNA. Binds to the 5S rRNA independently of L5 and L18.</text>
</comment>
<name>A0A6N7EEN7_9MICO</name>
<comment type="function">
    <text evidence="5">This is one of the proteins that binds to the 5S RNA in the ribosome where it forms part of the central protuberance.</text>
</comment>
<evidence type="ECO:0000313" key="10">
    <source>
        <dbReference type="Proteomes" id="UP000437709"/>
    </source>
</evidence>
<keyword evidence="4 5" id="KW-0687">Ribonucleoprotein</keyword>
<evidence type="ECO:0000313" key="9">
    <source>
        <dbReference type="EMBL" id="MPV36569.1"/>
    </source>
</evidence>
<dbReference type="Gene3D" id="2.170.120.20">
    <property type="entry name" value="Ribosomal protein L25, beta domain"/>
    <property type="match status" value="1"/>
</dbReference>
<keyword evidence="1 5" id="KW-0699">rRNA-binding</keyword>
<feature type="region of interest" description="Disordered" evidence="6">
    <location>
        <begin position="185"/>
        <end position="217"/>
    </location>
</feature>
<feature type="region of interest" description="Disordered" evidence="6">
    <location>
        <begin position="1"/>
        <end position="21"/>
    </location>
</feature>
<dbReference type="InterPro" id="IPR020057">
    <property type="entry name" value="Ribosomal_bL25_b-dom"/>
</dbReference>